<dbReference type="Gene3D" id="1.10.10.10">
    <property type="entry name" value="Winged helix-like DNA-binding domain superfamily/Winged helix DNA-binding domain"/>
    <property type="match status" value="1"/>
</dbReference>
<evidence type="ECO:0000313" key="3">
    <source>
        <dbReference type="Proteomes" id="UP001484239"/>
    </source>
</evidence>
<gene>
    <name evidence="2" type="ORF">WI372_17535</name>
</gene>
<dbReference type="SUPFAM" id="SSF46785">
    <property type="entry name" value="Winged helix' DNA-binding domain"/>
    <property type="match status" value="1"/>
</dbReference>
<dbReference type="InterPro" id="IPR005149">
    <property type="entry name" value="Tscrpt_reg_PadR_N"/>
</dbReference>
<name>A0ABU9EDK7_9BACT</name>
<keyword evidence="3" id="KW-1185">Reference proteome</keyword>
<comment type="caution">
    <text evidence="2">The sequence shown here is derived from an EMBL/GenBank/DDBJ whole genome shotgun (WGS) entry which is preliminary data.</text>
</comment>
<dbReference type="EMBL" id="JBBHLI010000015">
    <property type="protein sequence ID" value="MEK9502803.1"/>
    <property type="molecule type" value="Genomic_DNA"/>
</dbReference>
<proteinExistence type="predicted"/>
<accession>A0ABU9EDK7</accession>
<evidence type="ECO:0000259" key="1">
    <source>
        <dbReference type="Pfam" id="PF03551"/>
    </source>
</evidence>
<organism evidence="2 3">
    <name type="scientific">Gaopeijia maritima</name>
    <dbReference type="NCBI Taxonomy" id="3119007"/>
    <lineage>
        <taxon>Bacteria</taxon>
        <taxon>Pseudomonadati</taxon>
        <taxon>Gemmatimonadota</taxon>
        <taxon>Longimicrobiia</taxon>
        <taxon>Gaopeijiales</taxon>
        <taxon>Gaopeijiaceae</taxon>
        <taxon>Gaopeijia</taxon>
    </lineage>
</organism>
<reference evidence="2 3" key="1">
    <citation type="submission" date="2024-02" db="EMBL/GenBank/DDBJ databases">
        <title>A novel Gemmatimonadota bacterium.</title>
        <authorList>
            <person name="Du Z.-J."/>
            <person name="Ye Y.-Q."/>
        </authorList>
    </citation>
    <scope>NUCLEOTIDE SEQUENCE [LARGE SCALE GENOMIC DNA]</scope>
    <source>
        <strain evidence="2 3">DH-20</strain>
    </source>
</reference>
<sequence>MMPQALGEFEQMVLLAILHVEGETYGVPIMEEIERRTGRSVSRAAVYVTLRRLEKRGLVTSWMGEPTGERGGKARRCVKVEEAGLERLREAREAMDRMWEDLDPRSVGRLP</sequence>
<evidence type="ECO:0000313" key="2">
    <source>
        <dbReference type="EMBL" id="MEK9502803.1"/>
    </source>
</evidence>
<dbReference type="Proteomes" id="UP001484239">
    <property type="component" value="Unassembled WGS sequence"/>
</dbReference>
<dbReference type="InterPro" id="IPR036388">
    <property type="entry name" value="WH-like_DNA-bd_sf"/>
</dbReference>
<dbReference type="Pfam" id="PF03551">
    <property type="entry name" value="PadR"/>
    <property type="match status" value="1"/>
</dbReference>
<dbReference type="InterPro" id="IPR036390">
    <property type="entry name" value="WH_DNA-bd_sf"/>
</dbReference>
<feature type="domain" description="Transcription regulator PadR N-terminal" evidence="1">
    <location>
        <begin position="14"/>
        <end position="89"/>
    </location>
</feature>
<protein>
    <submittedName>
        <fullName evidence="2">Helix-turn-helix transcriptional regulator</fullName>
    </submittedName>
</protein>